<dbReference type="InterPro" id="IPR000748">
    <property type="entry name" value="PsdUridine_synth_RsuA/RluB/E/F"/>
</dbReference>
<dbReference type="GO" id="GO:0005829">
    <property type="term" value="C:cytosol"/>
    <property type="evidence" value="ECO:0007669"/>
    <property type="project" value="UniProtKB-ARBA"/>
</dbReference>
<dbReference type="InterPro" id="IPR020094">
    <property type="entry name" value="TruA/RsuA/RluB/E/F_N"/>
</dbReference>
<feature type="compositionally biased region" description="Basic and acidic residues" evidence="9">
    <location>
        <begin position="261"/>
        <end position="274"/>
    </location>
</feature>
<dbReference type="CDD" id="cd02556">
    <property type="entry name" value="PseudoU_synth_RluB"/>
    <property type="match status" value="1"/>
</dbReference>
<evidence type="ECO:0000256" key="7">
    <source>
        <dbReference type="PROSITE-ProRule" id="PRU00182"/>
    </source>
</evidence>
<proteinExistence type="inferred from homology"/>
<dbReference type="InterPro" id="IPR042092">
    <property type="entry name" value="PsdUridine_s_RsuA/RluB/E/F_cat"/>
</dbReference>
<dbReference type="InterPro" id="IPR020103">
    <property type="entry name" value="PsdUridine_synth_cat_dom_sf"/>
</dbReference>
<dbReference type="InterPro" id="IPR018496">
    <property type="entry name" value="PsdUridine_synth_RsuA/RluB_CS"/>
</dbReference>
<feature type="domain" description="RNA-binding S4" evidence="10">
    <location>
        <begin position="12"/>
        <end position="69"/>
    </location>
</feature>
<dbReference type="OrthoDB" id="9807213at2"/>
<dbReference type="GO" id="GO:0003723">
    <property type="term" value="F:RNA binding"/>
    <property type="evidence" value="ECO:0007669"/>
    <property type="project" value="UniProtKB-KW"/>
</dbReference>
<evidence type="ECO:0000256" key="9">
    <source>
        <dbReference type="SAM" id="MobiDB-lite"/>
    </source>
</evidence>
<dbReference type="InterPro" id="IPR036986">
    <property type="entry name" value="S4_RNA-bd_sf"/>
</dbReference>
<dbReference type="InterPro" id="IPR006145">
    <property type="entry name" value="PsdUridine_synth_RsuA/RluA"/>
</dbReference>
<evidence type="ECO:0000256" key="1">
    <source>
        <dbReference type="ARBA" id="ARBA00008348"/>
    </source>
</evidence>
<dbReference type="NCBIfam" id="NF007976">
    <property type="entry name" value="PRK10700.1"/>
    <property type="match status" value="1"/>
</dbReference>
<dbReference type="SUPFAM" id="SSF55174">
    <property type="entry name" value="Alpha-L RNA-binding motif"/>
    <property type="match status" value="1"/>
</dbReference>
<dbReference type="FunFam" id="3.30.70.580:FF:000009">
    <property type="entry name" value="Pseudouridine synthase"/>
    <property type="match status" value="1"/>
</dbReference>
<evidence type="ECO:0000256" key="5">
    <source>
        <dbReference type="ARBA" id="ARBA00036944"/>
    </source>
</evidence>
<gene>
    <name evidence="11" type="ORF">SAMN05216190_12050</name>
</gene>
<comment type="similarity">
    <text evidence="1 8">Belongs to the pseudouridine synthase RsuA family.</text>
</comment>
<dbReference type="PROSITE" id="PS50889">
    <property type="entry name" value="S4"/>
    <property type="match status" value="1"/>
</dbReference>
<dbReference type="STRING" id="289003.SAMN05216190_12050"/>
<keyword evidence="2" id="KW-0698">rRNA processing</keyword>
<evidence type="ECO:0000313" key="12">
    <source>
        <dbReference type="Proteomes" id="UP000198784"/>
    </source>
</evidence>
<evidence type="ECO:0000256" key="2">
    <source>
        <dbReference type="ARBA" id="ARBA00022552"/>
    </source>
</evidence>
<dbReference type="Pfam" id="PF01479">
    <property type="entry name" value="S4"/>
    <property type="match status" value="1"/>
</dbReference>
<reference evidence="12" key="1">
    <citation type="submission" date="2016-10" db="EMBL/GenBank/DDBJ databases">
        <authorList>
            <person name="Varghese N."/>
            <person name="Submissions S."/>
        </authorList>
    </citation>
    <scope>NUCLEOTIDE SEQUENCE [LARGE SCALE GENOMIC DNA]</scope>
    <source>
        <strain evidence="12">DSM 17834</strain>
    </source>
</reference>
<dbReference type="FunFam" id="3.30.70.1560:FF:000001">
    <property type="entry name" value="Pseudouridine synthase"/>
    <property type="match status" value="1"/>
</dbReference>
<organism evidence="11 12">
    <name type="scientific">Pseudomonas borbori</name>
    <dbReference type="NCBI Taxonomy" id="289003"/>
    <lineage>
        <taxon>Bacteria</taxon>
        <taxon>Pseudomonadati</taxon>
        <taxon>Pseudomonadota</taxon>
        <taxon>Gammaproteobacteria</taxon>
        <taxon>Pseudomonadales</taxon>
        <taxon>Pseudomonadaceae</taxon>
        <taxon>Pseudomonas</taxon>
    </lineage>
</organism>
<dbReference type="InterPro" id="IPR002942">
    <property type="entry name" value="S4_RNA-bd"/>
</dbReference>
<evidence type="ECO:0000256" key="3">
    <source>
        <dbReference type="ARBA" id="ARBA00022884"/>
    </source>
</evidence>
<evidence type="ECO:0000259" key="10">
    <source>
        <dbReference type="SMART" id="SM00363"/>
    </source>
</evidence>
<dbReference type="EC" id="5.4.99.-" evidence="8"/>
<dbReference type="EMBL" id="FOWX01000020">
    <property type="protein sequence ID" value="SFP82595.1"/>
    <property type="molecule type" value="Genomic_DNA"/>
</dbReference>
<feature type="region of interest" description="Disordered" evidence="9">
    <location>
        <begin position="259"/>
        <end position="404"/>
    </location>
</feature>
<dbReference type="PANTHER" id="PTHR47683:SF3">
    <property type="entry name" value="RIBOSOMAL LARGE SUBUNIT PSEUDOURIDINE SYNTHASE B"/>
    <property type="match status" value="1"/>
</dbReference>
<dbReference type="AlphaFoldDB" id="A0A1I5THU7"/>
<accession>A0A1I5THU7</accession>
<evidence type="ECO:0000256" key="8">
    <source>
        <dbReference type="RuleBase" id="RU003887"/>
    </source>
</evidence>
<sequence>MSESEEYSPAGEKLQKVMARMGLASRREIEGWISAGRVKVNGAVAGLGQRVDLHDAIAIDGRLIKREEAAESVRRVIIYNKPEGEICTRDDPEGRPTVFDRLPRPKEGRWINIGRLDINTTGLLMFTTDGELANRLMHPSFQMDREYAVRVRGEVDEEMIERLKAGVMLEDGPAKFTDIKEAPGGVGFNHWYHCVVMEGRNREVRRLWESQGLVVSRLKRVRFGPVFITSDLTMGRWREMSQREVDILSEEVGLKPVALPDMKEKTRDKLERLQRKSAKPVGRGERPQRTLRPAHGGPVTAERAGAGRNPHGEEAERAVRTPRPPRADKGRAEQGRPAQGKGTPVAERPRDVNKKTSGKSKPVRPGVELSERPGRKPAASSKRRSQPAGEGQRPGFGRGGRKPQ</sequence>
<protein>
    <recommendedName>
        <fullName evidence="8">Pseudouridine synthase</fullName>
        <ecNumber evidence="8">5.4.99.-</ecNumber>
    </recommendedName>
</protein>
<dbReference type="GO" id="GO:0160139">
    <property type="term" value="F:23S rRNA pseudouridine(2605) synthase activity"/>
    <property type="evidence" value="ECO:0007669"/>
    <property type="project" value="UniProtKB-EC"/>
</dbReference>
<keyword evidence="4 8" id="KW-0413">Isomerase</keyword>
<dbReference type="Proteomes" id="UP000198784">
    <property type="component" value="Unassembled WGS sequence"/>
</dbReference>
<dbReference type="Gene3D" id="3.10.290.10">
    <property type="entry name" value="RNA-binding S4 domain"/>
    <property type="match status" value="1"/>
</dbReference>
<dbReference type="CDD" id="cd00165">
    <property type="entry name" value="S4"/>
    <property type="match status" value="1"/>
</dbReference>
<comment type="catalytic activity">
    <reaction evidence="5">
        <text>uridine(2605) in 23S rRNA = pseudouridine(2605) in 23S rRNA</text>
        <dbReference type="Rhea" id="RHEA:42520"/>
        <dbReference type="Rhea" id="RHEA-COMP:10095"/>
        <dbReference type="Rhea" id="RHEA-COMP:10096"/>
        <dbReference type="ChEBI" id="CHEBI:65314"/>
        <dbReference type="ChEBI" id="CHEBI:65315"/>
        <dbReference type="EC" id="5.4.99.22"/>
    </reaction>
</comment>
<evidence type="ECO:0000256" key="4">
    <source>
        <dbReference type="ARBA" id="ARBA00023235"/>
    </source>
</evidence>
<dbReference type="FunFam" id="3.10.290.10:FF:000003">
    <property type="entry name" value="Pseudouridine synthase"/>
    <property type="match status" value="1"/>
</dbReference>
<dbReference type="Pfam" id="PF00849">
    <property type="entry name" value="PseudoU_synth_2"/>
    <property type="match status" value="1"/>
</dbReference>
<dbReference type="SMART" id="SM00363">
    <property type="entry name" value="S4"/>
    <property type="match status" value="1"/>
</dbReference>
<name>A0A1I5THU7_9PSED</name>
<dbReference type="GO" id="GO:0000455">
    <property type="term" value="P:enzyme-directed rRNA pseudouridine synthesis"/>
    <property type="evidence" value="ECO:0007669"/>
    <property type="project" value="UniProtKB-ARBA"/>
</dbReference>
<evidence type="ECO:0000256" key="6">
    <source>
        <dbReference type="ARBA" id="ARBA00037383"/>
    </source>
</evidence>
<dbReference type="RefSeq" id="WP_090502494.1">
    <property type="nucleotide sequence ID" value="NZ_FOWX01000020.1"/>
</dbReference>
<dbReference type="Gene3D" id="3.30.70.1560">
    <property type="entry name" value="Alpha-L RNA-binding motif"/>
    <property type="match status" value="1"/>
</dbReference>
<feature type="compositionally biased region" description="Basic and acidic residues" evidence="9">
    <location>
        <begin position="310"/>
        <end position="334"/>
    </location>
</feature>
<keyword evidence="12" id="KW-1185">Reference proteome</keyword>
<dbReference type="PANTHER" id="PTHR47683">
    <property type="entry name" value="PSEUDOURIDINE SYNTHASE FAMILY PROTEIN-RELATED"/>
    <property type="match status" value="1"/>
</dbReference>
<dbReference type="NCBIfam" id="TIGR00093">
    <property type="entry name" value="pseudouridine synthase"/>
    <property type="match status" value="1"/>
</dbReference>
<keyword evidence="3 7" id="KW-0694">RNA-binding</keyword>
<evidence type="ECO:0000313" key="11">
    <source>
        <dbReference type="EMBL" id="SFP82595.1"/>
    </source>
</evidence>
<comment type="function">
    <text evidence="6">Responsible for synthesis of pseudouridine from uracil-2605 in 23S ribosomal RNA.</text>
</comment>
<dbReference type="InterPro" id="IPR050343">
    <property type="entry name" value="RsuA_PseudoU_synthase"/>
</dbReference>
<dbReference type="Gene3D" id="3.30.70.580">
    <property type="entry name" value="Pseudouridine synthase I, catalytic domain, N-terminal subdomain"/>
    <property type="match status" value="1"/>
</dbReference>
<dbReference type="PROSITE" id="PS01149">
    <property type="entry name" value="PSI_RSU"/>
    <property type="match status" value="1"/>
</dbReference>
<dbReference type="SUPFAM" id="SSF55120">
    <property type="entry name" value="Pseudouridine synthase"/>
    <property type="match status" value="1"/>
</dbReference>